<dbReference type="InterPro" id="IPR024928">
    <property type="entry name" value="E3_ub_ligase_SMURF1"/>
</dbReference>
<comment type="catalytic activity">
    <reaction evidence="1">
        <text>S-ubiquitinyl-[E2 ubiquitin-conjugating enzyme]-L-cysteine + [acceptor protein]-L-lysine = [E2 ubiquitin-conjugating enzyme]-L-cysteine + N(6)-ubiquitinyl-[acceptor protein]-L-lysine.</text>
        <dbReference type="EC" id="2.3.2.26"/>
    </reaction>
</comment>
<dbReference type="GO" id="GO:0006511">
    <property type="term" value="P:ubiquitin-dependent protein catabolic process"/>
    <property type="evidence" value="ECO:0007669"/>
    <property type="project" value="InterPro"/>
</dbReference>
<evidence type="ECO:0000313" key="13">
    <source>
        <dbReference type="EMBL" id="KGG51977.1"/>
    </source>
</evidence>
<dbReference type="GO" id="GO:0005737">
    <property type="term" value="C:cytoplasm"/>
    <property type="evidence" value="ECO:0007669"/>
    <property type="project" value="UniProtKB-SubCell"/>
</dbReference>
<keyword evidence="6" id="KW-0808">Transferase</keyword>
<dbReference type="SUPFAM" id="SSF56204">
    <property type="entry name" value="Hect, E3 ligase catalytic domain"/>
    <property type="match status" value="1"/>
</dbReference>
<evidence type="ECO:0000259" key="12">
    <source>
        <dbReference type="PROSITE" id="PS50237"/>
    </source>
</evidence>
<dbReference type="UniPathway" id="UPA00143"/>
<feature type="active site" description="Glycyl thioester intermediate" evidence="9 10">
    <location>
        <position position="654"/>
    </location>
</feature>
<dbReference type="SMART" id="SM00119">
    <property type="entry name" value="HECTc"/>
    <property type="match status" value="1"/>
</dbReference>
<dbReference type="EC" id="2.3.2.26" evidence="4"/>
<dbReference type="Pfam" id="PF00632">
    <property type="entry name" value="HECT"/>
    <property type="match status" value="1"/>
</dbReference>
<dbReference type="InterPro" id="IPR035983">
    <property type="entry name" value="Hect_E3_ubiquitin_ligase"/>
</dbReference>
<dbReference type="FunFam" id="3.90.1750.10:FF:000079">
    <property type="entry name" value="E3 ubiquitin-protein ligase"/>
    <property type="match status" value="1"/>
</dbReference>
<dbReference type="Proteomes" id="UP000029725">
    <property type="component" value="Unassembled WGS sequence"/>
</dbReference>
<evidence type="ECO:0000256" key="4">
    <source>
        <dbReference type="ARBA" id="ARBA00012485"/>
    </source>
</evidence>
<dbReference type="GO" id="GO:0016567">
    <property type="term" value="P:protein ubiquitination"/>
    <property type="evidence" value="ECO:0007669"/>
    <property type="project" value="UniProtKB-UniPathway"/>
</dbReference>
<dbReference type="InterPro" id="IPR001202">
    <property type="entry name" value="WW_dom"/>
</dbReference>
<dbReference type="OrthoDB" id="8068875at2759"/>
<feature type="domain" description="WW" evidence="11">
    <location>
        <begin position="175"/>
        <end position="208"/>
    </location>
</feature>
<dbReference type="CDD" id="cd00201">
    <property type="entry name" value="WW"/>
    <property type="match status" value="2"/>
</dbReference>
<dbReference type="Gene3D" id="3.30.2160.10">
    <property type="entry name" value="Hect, E3 ligase catalytic domain"/>
    <property type="match status" value="1"/>
</dbReference>
<keyword evidence="14" id="KW-1185">Reference proteome</keyword>
<dbReference type="Gene3D" id="2.20.70.10">
    <property type="match status" value="1"/>
</dbReference>
<name>A0A098VSL8_9MICR</name>
<evidence type="ECO:0000259" key="11">
    <source>
        <dbReference type="PROSITE" id="PS50020"/>
    </source>
</evidence>
<evidence type="ECO:0000256" key="6">
    <source>
        <dbReference type="ARBA" id="ARBA00022679"/>
    </source>
</evidence>
<feature type="domain" description="WW" evidence="11">
    <location>
        <begin position="312"/>
        <end position="345"/>
    </location>
</feature>
<dbReference type="InterPro" id="IPR050409">
    <property type="entry name" value="E3_ubiq-protein_ligase"/>
</dbReference>
<keyword evidence="7" id="KW-0677">Repeat</keyword>
<dbReference type="RefSeq" id="XP_013238433.1">
    <property type="nucleotide sequence ID" value="XM_013382979.1"/>
</dbReference>
<evidence type="ECO:0000256" key="1">
    <source>
        <dbReference type="ARBA" id="ARBA00000885"/>
    </source>
</evidence>
<dbReference type="SMART" id="SM00456">
    <property type="entry name" value="WW"/>
    <property type="match status" value="2"/>
</dbReference>
<dbReference type="InterPro" id="IPR036020">
    <property type="entry name" value="WW_dom_sf"/>
</dbReference>
<dbReference type="PANTHER" id="PTHR11254">
    <property type="entry name" value="HECT DOMAIN UBIQUITIN-PROTEIN LIGASE"/>
    <property type="match status" value="1"/>
</dbReference>
<evidence type="ECO:0000256" key="10">
    <source>
        <dbReference type="PROSITE-ProRule" id="PRU00104"/>
    </source>
</evidence>
<dbReference type="InterPro" id="IPR000569">
    <property type="entry name" value="HECT_dom"/>
</dbReference>
<dbReference type="Gene3D" id="3.90.1750.10">
    <property type="entry name" value="Hect, E3 ligase catalytic domains"/>
    <property type="match status" value="1"/>
</dbReference>
<proteinExistence type="predicted"/>
<dbReference type="HOGENOM" id="CLU_002173_0_0_1"/>
<evidence type="ECO:0000313" key="14">
    <source>
        <dbReference type="Proteomes" id="UP000029725"/>
    </source>
</evidence>
<gene>
    <name evidence="13" type="ORF">DI09_22p20</name>
</gene>
<dbReference type="PIRSF" id="PIRSF001569">
    <property type="entry name" value="E3_ub_ligase_SMURF1"/>
    <property type="match status" value="1"/>
</dbReference>
<evidence type="ECO:0000256" key="9">
    <source>
        <dbReference type="PIRSR" id="PIRSR001569-1"/>
    </source>
</evidence>
<dbReference type="GO" id="GO:0061630">
    <property type="term" value="F:ubiquitin protein ligase activity"/>
    <property type="evidence" value="ECO:0007669"/>
    <property type="project" value="UniProtKB-EC"/>
</dbReference>
<dbReference type="PROSITE" id="PS01159">
    <property type="entry name" value="WW_DOMAIN_1"/>
    <property type="match status" value="2"/>
</dbReference>
<keyword evidence="5" id="KW-0963">Cytoplasm</keyword>
<dbReference type="Pfam" id="PF00397">
    <property type="entry name" value="WW"/>
    <property type="match status" value="2"/>
</dbReference>
<reference evidence="13 14" key="1">
    <citation type="submission" date="2014-04" db="EMBL/GenBank/DDBJ databases">
        <title>A new species of microsporidia sheds light on the evolution of extreme parasitism.</title>
        <authorList>
            <person name="Haag K.L."/>
            <person name="James T.Y."/>
            <person name="Larsson R."/>
            <person name="Schaer T.M."/>
            <person name="Refardt D."/>
            <person name="Pombert J.-F."/>
            <person name="Ebert D."/>
        </authorList>
    </citation>
    <scope>NUCLEOTIDE SEQUENCE [LARGE SCALE GENOMIC DNA]</scope>
    <source>
        <strain evidence="13 14">UGP3</strain>
        <tissue evidence="13">Spores</tissue>
    </source>
</reference>
<dbReference type="AlphaFoldDB" id="A0A098VSL8"/>
<dbReference type="PROSITE" id="PS50237">
    <property type="entry name" value="HECT"/>
    <property type="match status" value="1"/>
</dbReference>
<comment type="pathway">
    <text evidence="3">Protein modification; protein ubiquitination.</text>
</comment>
<dbReference type="SUPFAM" id="SSF51045">
    <property type="entry name" value="WW domain"/>
    <property type="match status" value="2"/>
</dbReference>
<protein>
    <recommendedName>
        <fullName evidence="4">HECT-type E3 ubiquitin transferase</fullName>
        <ecNumber evidence="4">2.3.2.26</ecNumber>
    </recommendedName>
</protein>
<comment type="subcellular location">
    <subcellularLocation>
        <location evidence="2">Cytoplasm</location>
    </subcellularLocation>
</comment>
<dbReference type="EMBL" id="JMKJ01000144">
    <property type="protein sequence ID" value="KGG51977.1"/>
    <property type="molecule type" value="Genomic_DNA"/>
</dbReference>
<organism evidence="13 14">
    <name type="scientific">Mitosporidium daphniae</name>
    <dbReference type="NCBI Taxonomy" id="1485682"/>
    <lineage>
        <taxon>Eukaryota</taxon>
        <taxon>Fungi</taxon>
        <taxon>Fungi incertae sedis</taxon>
        <taxon>Microsporidia</taxon>
        <taxon>Mitosporidium</taxon>
    </lineage>
</organism>
<dbReference type="VEuPathDB" id="MicrosporidiaDB:DI09_22p20"/>
<sequence>MSETFSINEAASCAAITTVASAARDLRVTGTSEVAVPGPAIRQKLPPHRQRGTILRSVQLSSIISIQIFDRKRFSLTDDQGFMGVVNVSINDILKDIFLRPSCSRSFDIALRPSTNTRKRIRGHLSILISSDLTGNGGHSPIIYLSEPSSPSRMFVQDIGGGPVTLTPRSSDPNIRLPPGWESRRNHLGKVYYVDHNTRTTSWTPPSSSSLLAKSTSTTLADIRPPLKPTRAPTKALEQEFHNLQLRGQEFLAHGEDGNYGDVCDGQPMQLIPPSQSTPLPMGWGKMLSGALSCIAQGDPHSEVRVAISQLGQLPPNWEMRVDDHGRSYFINHQTKVTTWDDPRLSPLNEAKTYELSLSGYFKVPIRRDNLLEDSFNVISNLTLSSLKKKPQIIFEGEEGLDYGGISREFFFLLAKEIFNPYYSLFEYSSQDNYTLQISPGSYINPEHMAYFYFVGRILGLAAFHGFLIDAYFVPAFYKRLLDRAACTMLSDLEAIDSELYSSLIWMLNNPIHDQIFETMSVEEVRFGGGDPIIVDLIPNGSSISVTDDNKRLYIEKLVEWKTYKRISEQMHQINRGFYEIVPRELISIFDARELEVVHSYPAEKKIRLLQFVTGSSKLPLNGFRDLQGSDGPRKFTIEKTLSPPSHLPVSHTCFNRLDLPSYNSMEMLKKRLDKSLENILGFGIE</sequence>
<dbReference type="CDD" id="cd00078">
    <property type="entry name" value="HECTc"/>
    <property type="match status" value="1"/>
</dbReference>
<comment type="caution">
    <text evidence="13">The sequence shown here is derived from an EMBL/GenBank/DDBJ whole genome shotgun (WGS) entry which is preliminary data.</text>
</comment>
<evidence type="ECO:0000256" key="5">
    <source>
        <dbReference type="ARBA" id="ARBA00022490"/>
    </source>
</evidence>
<evidence type="ECO:0000256" key="3">
    <source>
        <dbReference type="ARBA" id="ARBA00004906"/>
    </source>
</evidence>
<keyword evidence="8 10" id="KW-0833">Ubl conjugation pathway</keyword>
<evidence type="ECO:0000256" key="2">
    <source>
        <dbReference type="ARBA" id="ARBA00004496"/>
    </source>
</evidence>
<dbReference type="PROSITE" id="PS50020">
    <property type="entry name" value="WW_DOMAIN_2"/>
    <property type="match status" value="2"/>
</dbReference>
<feature type="domain" description="HECT" evidence="12">
    <location>
        <begin position="383"/>
        <end position="686"/>
    </location>
</feature>
<accession>A0A098VSL8</accession>
<dbReference type="GeneID" id="25259121"/>
<evidence type="ECO:0000256" key="8">
    <source>
        <dbReference type="ARBA" id="ARBA00022786"/>
    </source>
</evidence>
<dbReference type="PANTHER" id="PTHR11254:SF440">
    <property type="entry name" value="E3 UBIQUITIN-PROTEIN LIGASE NEDD-4"/>
    <property type="match status" value="1"/>
</dbReference>
<evidence type="ECO:0000256" key="7">
    <source>
        <dbReference type="ARBA" id="ARBA00022737"/>
    </source>
</evidence>